<proteinExistence type="predicted"/>
<dbReference type="EMBL" id="WOWK01000036">
    <property type="protein sequence ID" value="KAF0325564.1"/>
    <property type="molecule type" value="Genomic_DNA"/>
</dbReference>
<organism evidence="1 2">
    <name type="scientific">Colletotrichum asianum</name>
    <dbReference type="NCBI Taxonomy" id="702518"/>
    <lineage>
        <taxon>Eukaryota</taxon>
        <taxon>Fungi</taxon>
        <taxon>Dikarya</taxon>
        <taxon>Ascomycota</taxon>
        <taxon>Pezizomycotina</taxon>
        <taxon>Sordariomycetes</taxon>
        <taxon>Hypocreomycetidae</taxon>
        <taxon>Glomerellales</taxon>
        <taxon>Glomerellaceae</taxon>
        <taxon>Colletotrichum</taxon>
        <taxon>Colletotrichum gloeosporioides species complex</taxon>
    </lineage>
</organism>
<gene>
    <name evidence="1" type="ORF">GQ607_007315</name>
</gene>
<keyword evidence="2" id="KW-1185">Reference proteome</keyword>
<protein>
    <submittedName>
        <fullName evidence="1">Uncharacterized protein</fullName>
    </submittedName>
</protein>
<name>A0A8H3WEK2_9PEZI</name>
<feature type="non-terminal residue" evidence="1">
    <location>
        <position position="1"/>
    </location>
</feature>
<reference evidence="1 2" key="1">
    <citation type="submission" date="2019-12" db="EMBL/GenBank/DDBJ databases">
        <title>A genome sequence resource for the geographically widespread anthracnose pathogen Colletotrichum asianum.</title>
        <authorList>
            <person name="Meng Y."/>
        </authorList>
    </citation>
    <scope>NUCLEOTIDE SEQUENCE [LARGE SCALE GENOMIC DNA]</scope>
    <source>
        <strain evidence="1 2">ICMP 18580</strain>
    </source>
</reference>
<dbReference type="Proteomes" id="UP000434172">
    <property type="component" value="Unassembled WGS sequence"/>
</dbReference>
<accession>A0A8H3WEK2</accession>
<evidence type="ECO:0000313" key="1">
    <source>
        <dbReference type="EMBL" id="KAF0325564.1"/>
    </source>
</evidence>
<evidence type="ECO:0000313" key="2">
    <source>
        <dbReference type="Proteomes" id="UP000434172"/>
    </source>
</evidence>
<comment type="caution">
    <text evidence="1">The sequence shown here is derived from an EMBL/GenBank/DDBJ whole genome shotgun (WGS) entry which is preliminary data.</text>
</comment>
<dbReference type="AlphaFoldDB" id="A0A8H3WEK2"/>
<sequence length="48" mass="5578">MFFVPWLLPRRHCSRAGPKGTSICKTTHARHGEEDAVRVCSKSRRRRV</sequence>